<protein>
    <submittedName>
        <fullName evidence="1">CLUMA_CG014789, isoform A</fullName>
    </submittedName>
</protein>
<gene>
    <name evidence="1" type="ORF">CLUMA_CG014789</name>
</gene>
<accession>A0A1J1IKZ3</accession>
<evidence type="ECO:0000313" key="2">
    <source>
        <dbReference type="Proteomes" id="UP000183832"/>
    </source>
</evidence>
<reference evidence="1 2" key="1">
    <citation type="submission" date="2015-04" db="EMBL/GenBank/DDBJ databases">
        <authorList>
            <person name="Syromyatnikov M.Y."/>
            <person name="Popov V.N."/>
        </authorList>
    </citation>
    <scope>NUCLEOTIDE SEQUENCE [LARGE SCALE GENOMIC DNA]</scope>
</reference>
<proteinExistence type="predicted"/>
<dbReference type="Proteomes" id="UP000183832">
    <property type="component" value="Unassembled WGS sequence"/>
</dbReference>
<organism evidence="1 2">
    <name type="scientific">Clunio marinus</name>
    <dbReference type="NCBI Taxonomy" id="568069"/>
    <lineage>
        <taxon>Eukaryota</taxon>
        <taxon>Metazoa</taxon>
        <taxon>Ecdysozoa</taxon>
        <taxon>Arthropoda</taxon>
        <taxon>Hexapoda</taxon>
        <taxon>Insecta</taxon>
        <taxon>Pterygota</taxon>
        <taxon>Neoptera</taxon>
        <taxon>Endopterygota</taxon>
        <taxon>Diptera</taxon>
        <taxon>Nematocera</taxon>
        <taxon>Chironomoidea</taxon>
        <taxon>Chironomidae</taxon>
        <taxon>Clunio</taxon>
    </lineage>
</organism>
<dbReference type="EMBL" id="CVRI01000055">
    <property type="protein sequence ID" value="CRL00917.1"/>
    <property type="molecule type" value="Genomic_DNA"/>
</dbReference>
<keyword evidence="2" id="KW-1185">Reference proteome</keyword>
<dbReference type="AlphaFoldDB" id="A0A1J1IKZ3"/>
<evidence type="ECO:0000313" key="1">
    <source>
        <dbReference type="EMBL" id="CRL00917.1"/>
    </source>
</evidence>
<sequence length="75" mass="8407">MKLTAIGSLSKSLTERRKITGKPLNGCDSFNALNRKASVNANFTTQTGDLVQYLFHNKVQYLVFFMRIIGQALII</sequence>
<name>A0A1J1IKZ3_9DIPT</name>